<feature type="transmembrane region" description="Helical" evidence="2">
    <location>
        <begin position="156"/>
        <end position="173"/>
    </location>
</feature>
<dbReference type="Proteomes" id="UP000294558">
    <property type="component" value="Unassembled WGS sequence"/>
</dbReference>
<feature type="transmembrane region" description="Helical" evidence="2">
    <location>
        <begin position="188"/>
        <end position="209"/>
    </location>
</feature>
<feature type="transmembrane region" description="Helical" evidence="2">
    <location>
        <begin position="126"/>
        <end position="144"/>
    </location>
</feature>
<evidence type="ECO:0000256" key="1">
    <source>
        <dbReference type="SAM" id="MobiDB-lite"/>
    </source>
</evidence>
<keyword evidence="2" id="KW-1133">Transmembrane helix</keyword>
<comment type="caution">
    <text evidence="3">The sequence shown here is derived from an EMBL/GenBank/DDBJ whole genome shotgun (WGS) entry which is preliminary data.</text>
</comment>
<dbReference type="AlphaFoldDB" id="A0A4R7HXW4"/>
<name>A0A4R7HXW4_9ACTN</name>
<feature type="transmembrane region" description="Helical" evidence="2">
    <location>
        <begin position="221"/>
        <end position="242"/>
    </location>
</feature>
<gene>
    <name evidence="3" type="ORF">BDK89_1153</name>
</gene>
<feature type="region of interest" description="Disordered" evidence="1">
    <location>
        <begin position="35"/>
        <end position="63"/>
    </location>
</feature>
<evidence type="ECO:0000313" key="3">
    <source>
        <dbReference type="EMBL" id="TDT15580.1"/>
    </source>
</evidence>
<accession>A0A4R7HXW4</accession>
<feature type="transmembrane region" description="Helical" evidence="2">
    <location>
        <begin position="254"/>
        <end position="272"/>
    </location>
</feature>
<protein>
    <submittedName>
        <fullName evidence="3">Uncharacterized protein</fullName>
    </submittedName>
</protein>
<sequence length="307" mass="32871">MTVSGAQPEPTIDEAGRVATARVAAARSTVTAEKVEPASESALSRIASRAKGEQRGDKPPAREPFPVVNALRVTLTLVLAVLCLLTVGGAVLLLLLWQQSRDTGVLTSQLDRTWDLLDLLQDIERYVAFAAIPIAMAWIALAAINVGRGTGNSRNPVLASLSLPVGLIGAWLIGREVIGGSDDAITQAAGYVLQITLLTIPLLFLERVAIAADARRRPLRATYLIGAAYLAHMEFLGGLSTIDRDTTDGDWGTLGAYLLIGALLQVIGTLSANEACRSIEDATQHRYQLRSRFSESLLAQAELQRRP</sequence>
<evidence type="ECO:0000313" key="4">
    <source>
        <dbReference type="Proteomes" id="UP000294558"/>
    </source>
</evidence>
<feature type="compositionally biased region" description="Basic and acidic residues" evidence="1">
    <location>
        <begin position="50"/>
        <end position="61"/>
    </location>
</feature>
<feature type="transmembrane region" description="Helical" evidence="2">
    <location>
        <begin position="75"/>
        <end position="97"/>
    </location>
</feature>
<organism evidence="3 4">
    <name type="scientific">Ilumatobacter fluminis</name>
    <dbReference type="NCBI Taxonomy" id="467091"/>
    <lineage>
        <taxon>Bacteria</taxon>
        <taxon>Bacillati</taxon>
        <taxon>Actinomycetota</taxon>
        <taxon>Acidimicrobiia</taxon>
        <taxon>Acidimicrobiales</taxon>
        <taxon>Ilumatobacteraceae</taxon>
        <taxon>Ilumatobacter</taxon>
    </lineage>
</organism>
<keyword evidence="4" id="KW-1185">Reference proteome</keyword>
<proteinExistence type="predicted"/>
<dbReference type="EMBL" id="SOAU01000001">
    <property type="protein sequence ID" value="TDT15580.1"/>
    <property type="molecule type" value="Genomic_DNA"/>
</dbReference>
<reference evidence="3 4" key="1">
    <citation type="submission" date="2019-03" db="EMBL/GenBank/DDBJ databases">
        <title>Sequencing the genomes of 1000 actinobacteria strains.</title>
        <authorList>
            <person name="Klenk H.-P."/>
        </authorList>
    </citation>
    <scope>NUCLEOTIDE SEQUENCE [LARGE SCALE GENOMIC DNA]</scope>
    <source>
        <strain evidence="3 4">DSM 18936</strain>
    </source>
</reference>
<dbReference type="RefSeq" id="WP_133868018.1">
    <property type="nucleotide sequence ID" value="NZ_SOAU01000001.1"/>
</dbReference>
<evidence type="ECO:0000256" key="2">
    <source>
        <dbReference type="SAM" id="Phobius"/>
    </source>
</evidence>
<keyword evidence="2" id="KW-0472">Membrane</keyword>
<keyword evidence="2" id="KW-0812">Transmembrane</keyword>